<comment type="caution">
    <text evidence="1">The sequence shown here is derived from an EMBL/GenBank/DDBJ whole genome shotgun (WGS) entry which is preliminary data.</text>
</comment>
<name>A0A8J2P5T7_9HEXA</name>
<evidence type="ECO:0000313" key="1">
    <source>
        <dbReference type="EMBL" id="CAG7732139.1"/>
    </source>
</evidence>
<dbReference type="AlphaFoldDB" id="A0A8J2P5T7"/>
<proteinExistence type="predicted"/>
<reference evidence="1" key="1">
    <citation type="submission" date="2021-06" db="EMBL/GenBank/DDBJ databases">
        <authorList>
            <person name="Hodson N. C."/>
            <person name="Mongue J. A."/>
            <person name="Jaron S. K."/>
        </authorList>
    </citation>
    <scope>NUCLEOTIDE SEQUENCE</scope>
</reference>
<dbReference type="Proteomes" id="UP000708208">
    <property type="component" value="Unassembled WGS sequence"/>
</dbReference>
<dbReference type="EMBL" id="CAJVCH010225618">
    <property type="protein sequence ID" value="CAG7732139.1"/>
    <property type="molecule type" value="Genomic_DNA"/>
</dbReference>
<gene>
    <name evidence="1" type="ORF">AFUS01_LOCUS20673</name>
</gene>
<evidence type="ECO:0000313" key="2">
    <source>
        <dbReference type="Proteomes" id="UP000708208"/>
    </source>
</evidence>
<organism evidence="1 2">
    <name type="scientific">Allacma fusca</name>
    <dbReference type="NCBI Taxonomy" id="39272"/>
    <lineage>
        <taxon>Eukaryota</taxon>
        <taxon>Metazoa</taxon>
        <taxon>Ecdysozoa</taxon>
        <taxon>Arthropoda</taxon>
        <taxon>Hexapoda</taxon>
        <taxon>Collembola</taxon>
        <taxon>Symphypleona</taxon>
        <taxon>Sminthuridae</taxon>
        <taxon>Allacma</taxon>
    </lineage>
</organism>
<protein>
    <submittedName>
        <fullName evidence="1">Uncharacterized protein</fullName>
    </submittedName>
</protein>
<keyword evidence="2" id="KW-1185">Reference proteome</keyword>
<accession>A0A8J2P5T7</accession>
<sequence length="144" mass="15720">MQKQSDSKRIRVPLPPRKVSLAGYKLAFVRPAVGGVILTGIVTRQNAHLNDEGYFVVGGDNVDNEQMRWPNSNVKMVKTSTPQTPNVFSIFGYKGKNFPADISLLKTKAGNAKYDLSSLNLGTAKKEKPIVKAILKAHVVDAVV</sequence>